<evidence type="ECO:0000256" key="1">
    <source>
        <dbReference type="SAM" id="MobiDB-lite"/>
    </source>
</evidence>
<accession>A0A8I6S4L2</accession>
<feature type="compositionally biased region" description="Polar residues" evidence="1">
    <location>
        <begin position="1"/>
        <end position="14"/>
    </location>
</feature>
<evidence type="ECO:0000313" key="3">
    <source>
        <dbReference type="Proteomes" id="UP000494040"/>
    </source>
</evidence>
<feature type="region of interest" description="Disordered" evidence="1">
    <location>
        <begin position="1"/>
        <end position="143"/>
    </location>
</feature>
<evidence type="ECO:0000313" key="2">
    <source>
        <dbReference type="EnsemblMetazoa" id="XP_014255943.1"/>
    </source>
</evidence>
<dbReference type="EnsemblMetazoa" id="XM_014400457.2">
    <property type="protein sequence ID" value="XP_014255943.1"/>
    <property type="gene ID" value="LOC106670274"/>
</dbReference>
<dbReference type="PANTHER" id="PTHR13464">
    <property type="entry name" value="TRANSCRIPTIONAL REGULATOR PROTEIN HCNGP"/>
    <property type="match status" value="1"/>
</dbReference>
<dbReference type="GO" id="GO:0005634">
    <property type="term" value="C:nucleus"/>
    <property type="evidence" value="ECO:0007669"/>
    <property type="project" value="TreeGrafter"/>
</dbReference>
<dbReference type="AlphaFoldDB" id="A0A8I6S4L2"/>
<name>A0A8I6S4L2_CIMLE</name>
<sequence length="333" mass="36255">MASALSSLTNTYTDSEGEEGPSEELPRRDASSSPLDDGVHQQQTQPATTARPPRGRMHLVSYGDDTVLSDDEGDKNNSGSSVVILMPPRPATPAFPSQRSPSEAAPAAASASTAAPSNENGALASAAEPSPNGQVEPKPEPLPVFTDVEMPPEPVGSCTFELQQKIYDLTDKMQTRNVDMNTIIQQRKAFRNPSIYEKLIQFCNINEFGTNYEPSIYDPLKWGKDSYFDELAKIQKQDMDQREKDRREKTTKRLQQVQVEFVVGTKRSTNGSGAVTEEEVKKRKSKWDQVGTLASHGVKPPVTTGIANLTTSVTGTKGTVISAFGSLPKKPKI</sequence>
<protein>
    <recommendedName>
        <fullName evidence="4">SAP30-binding protein</fullName>
    </recommendedName>
</protein>
<dbReference type="InterPro" id="IPR012479">
    <property type="entry name" value="SAP30BP"/>
</dbReference>
<organism evidence="2 3">
    <name type="scientific">Cimex lectularius</name>
    <name type="common">Bed bug</name>
    <name type="synonym">Acanthia lectularia</name>
    <dbReference type="NCBI Taxonomy" id="79782"/>
    <lineage>
        <taxon>Eukaryota</taxon>
        <taxon>Metazoa</taxon>
        <taxon>Ecdysozoa</taxon>
        <taxon>Arthropoda</taxon>
        <taxon>Hexapoda</taxon>
        <taxon>Insecta</taxon>
        <taxon>Pterygota</taxon>
        <taxon>Neoptera</taxon>
        <taxon>Paraneoptera</taxon>
        <taxon>Hemiptera</taxon>
        <taxon>Heteroptera</taxon>
        <taxon>Panheteroptera</taxon>
        <taxon>Cimicomorpha</taxon>
        <taxon>Cimicidae</taxon>
        <taxon>Cimex</taxon>
    </lineage>
</organism>
<evidence type="ECO:0008006" key="4">
    <source>
        <dbReference type="Google" id="ProtNLM"/>
    </source>
</evidence>
<dbReference type="OMA" id="IQFCSIN"/>
<dbReference type="Proteomes" id="UP000494040">
    <property type="component" value="Unassembled WGS sequence"/>
</dbReference>
<dbReference type="GO" id="GO:0006355">
    <property type="term" value="P:regulation of DNA-templated transcription"/>
    <property type="evidence" value="ECO:0007669"/>
    <property type="project" value="InterPro"/>
</dbReference>
<dbReference type="OrthoDB" id="1714508at2759"/>
<dbReference type="KEGG" id="clec:106670274"/>
<proteinExistence type="predicted"/>
<dbReference type="PANTHER" id="PTHR13464:SF0">
    <property type="entry name" value="SAP30-BINDING PROTEIN"/>
    <property type="match status" value="1"/>
</dbReference>
<feature type="compositionally biased region" description="Low complexity" evidence="1">
    <location>
        <begin position="96"/>
        <end position="117"/>
    </location>
</feature>
<dbReference type="Pfam" id="PF07818">
    <property type="entry name" value="HCNGP"/>
    <property type="match status" value="1"/>
</dbReference>
<gene>
    <name evidence="2" type="primary">106670274</name>
</gene>
<feature type="compositionally biased region" description="Low complexity" evidence="1">
    <location>
        <begin position="41"/>
        <end position="52"/>
    </location>
</feature>
<keyword evidence="3" id="KW-1185">Reference proteome</keyword>
<reference evidence="2" key="1">
    <citation type="submission" date="2022-01" db="UniProtKB">
        <authorList>
            <consortium name="EnsemblMetazoa"/>
        </authorList>
    </citation>
    <scope>IDENTIFICATION</scope>
</reference>